<dbReference type="EMBL" id="LSSK01001083">
    <property type="protein sequence ID" value="OMH80773.1"/>
    <property type="molecule type" value="Genomic_DNA"/>
</dbReference>
<proteinExistence type="predicted"/>
<dbReference type="EMBL" id="LSSK01001297">
    <property type="protein sequence ID" value="OMH80143.1"/>
    <property type="molecule type" value="Genomic_DNA"/>
</dbReference>
<dbReference type="Proteomes" id="UP000188320">
    <property type="component" value="Unassembled WGS sequence"/>
</dbReference>
<reference evidence="4" key="1">
    <citation type="submission" date="2017-01" db="EMBL/GenBank/DDBJ databases">
        <authorList>
            <person name="Wang Y."/>
            <person name="White M."/>
            <person name="Kvist S."/>
            <person name="Moncalvo J.-M."/>
        </authorList>
    </citation>
    <scope>NUCLEOTIDE SEQUENCE [LARGE SCALE GENOMIC DNA]</scope>
    <source>
        <strain evidence="4">COL-18-3</strain>
    </source>
</reference>
<feature type="region of interest" description="Disordered" evidence="1">
    <location>
        <begin position="50"/>
        <end position="77"/>
    </location>
</feature>
<evidence type="ECO:0000256" key="1">
    <source>
        <dbReference type="SAM" id="MobiDB-lite"/>
    </source>
</evidence>
<accession>A0A1R1PGV4</accession>
<keyword evidence="4" id="KW-1185">Reference proteome</keyword>
<evidence type="ECO:0000313" key="4">
    <source>
        <dbReference type="Proteomes" id="UP000188320"/>
    </source>
</evidence>
<evidence type="ECO:0000313" key="2">
    <source>
        <dbReference type="EMBL" id="OMH80143.1"/>
    </source>
</evidence>
<organism evidence="2 4">
    <name type="scientific">Zancudomyces culisetae</name>
    <name type="common">Gut fungus</name>
    <name type="synonym">Smittium culisetae</name>
    <dbReference type="NCBI Taxonomy" id="1213189"/>
    <lineage>
        <taxon>Eukaryota</taxon>
        <taxon>Fungi</taxon>
        <taxon>Fungi incertae sedis</taxon>
        <taxon>Zoopagomycota</taxon>
        <taxon>Kickxellomycotina</taxon>
        <taxon>Harpellomycetes</taxon>
        <taxon>Harpellales</taxon>
        <taxon>Legeriomycetaceae</taxon>
        <taxon>Zancudomyces</taxon>
    </lineage>
</organism>
<name>A0A1R1PGV4_ZANCU</name>
<feature type="compositionally biased region" description="Polar residues" evidence="1">
    <location>
        <begin position="65"/>
        <end position="77"/>
    </location>
</feature>
<protein>
    <submittedName>
        <fullName evidence="2">Uncharacterized protein</fullName>
    </submittedName>
</protein>
<dbReference type="AlphaFoldDB" id="A0A1R1PGV4"/>
<reference evidence="2" key="2">
    <citation type="submission" date="2017-01" db="EMBL/GenBank/DDBJ databases">
        <authorList>
            <person name="Mah S.A."/>
            <person name="Swanson W.J."/>
            <person name="Moy G.W."/>
            <person name="Vacquier V.D."/>
        </authorList>
    </citation>
    <scope>NUCLEOTIDE SEQUENCE [LARGE SCALE GENOMIC DNA]</scope>
    <source>
        <strain evidence="2">COL-18-3</strain>
    </source>
</reference>
<gene>
    <name evidence="3" type="ORF">AX774_g5783</name>
    <name evidence="2" type="ORF">AX774_g6434</name>
</gene>
<comment type="caution">
    <text evidence="2">The sequence shown here is derived from an EMBL/GenBank/DDBJ whole genome shotgun (WGS) entry which is preliminary data.</text>
</comment>
<sequence>MYRSQLSAGVKSWRFTKYPPNITNKHKINGAITVATSTLEVIEDIASAKPKEQTTVSKNVRRKITYSSPSTRNFAKK</sequence>
<evidence type="ECO:0000313" key="3">
    <source>
        <dbReference type="EMBL" id="OMH80773.1"/>
    </source>
</evidence>